<evidence type="ECO:0000313" key="9">
    <source>
        <dbReference type="EMBL" id="TFJ82120.1"/>
    </source>
</evidence>
<feature type="domain" description="Sec23/Sec24 beta-sandwich" evidence="8">
    <location>
        <begin position="713"/>
        <end position="796"/>
    </location>
</feature>
<dbReference type="InterPro" id="IPR036180">
    <property type="entry name" value="Gelsolin-like_dom_sf"/>
</dbReference>
<dbReference type="GO" id="GO:0008270">
    <property type="term" value="F:zinc ion binding"/>
    <property type="evidence" value="ECO:0007669"/>
    <property type="project" value="InterPro"/>
</dbReference>
<dbReference type="GO" id="GO:0006886">
    <property type="term" value="P:intracellular protein transport"/>
    <property type="evidence" value="ECO:0007669"/>
    <property type="project" value="InterPro"/>
</dbReference>
<dbReference type="Pfam" id="PF04810">
    <property type="entry name" value="zf-Sec23_Sec24"/>
    <property type="match status" value="1"/>
</dbReference>
<evidence type="ECO:0000259" key="5">
    <source>
        <dbReference type="Pfam" id="PF04810"/>
    </source>
</evidence>
<dbReference type="InterPro" id="IPR036465">
    <property type="entry name" value="vWFA_dom_sf"/>
</dbReference>
<dbReference type="SUPFAM" id="SSF53300">
    <property type="entry name" value="vWA-like"/>
    <property type="match status" value="1"/>
</dbReference>
<evidence type="ECO:0000256" key="3">
    <source>
        <dbReference type="ARBA" id="ARBA00022927"/>
    </source>
</evidence>
<evidence type="ECO:0000259" key="6">
    <source>
        <dbReference type="Pfam" id="PF04811"/>
    </source>
</evidence>
<dbReference type="OrthoDB" id="49016at2759"/>
<keyword evidence="2" id="KW-0813">Transport</keyword>
<dbReference type="InterPro" id="IPR006895">
    <property type="entry name" value="Znf_Sec23_Sec24"/>
</dbReference>
<evidence type="ECO:0000259" key="8">
    <source>
        <dbReference type="Pfam" id="PF08033"/>
    </source>
</evidence>
<dbReference type="Pfam" id="PF04811">
    <property type="entry name" value="Sec23_trunk"/>
    <property type="match status" value="1"/>
</dbReference>
<name>A0A4D9CSG2_9STRA</name>
<dbReference type="InterPro" id="IPR050550">
    <property type="entry name" value="SEC23_SEC24_subfamily"/>
</dbReference>
<dbReference type="Gene3D" id="3.40.20.10">
    <property type="entry name" value="Severin"/>
    <property type="match status" value="1"/>
</dbReference>
<dbReference type="InterPro" id="IPR036174">
    <property type="entry name" value="Znf_Sec23_Sec24_sf"/>
</dbReference>
<protein>
    <submittedName>
        <fullName evidence="9">Uncharacterized protein</fullName>
    </submittedName>
</protein>
<dbReference type="Gene3D" id="2.30.30.380">
    <property type="entry name" value="Zn-finger domain of Sec23/24"/>
    <property type="match status" value="2"/>
</dbReference>
<accession>A0A4D9CSG2</accession>
<dbReference type="GO" id="GO:0090110">
    <property type="term" value="P:COPII-coated vesicle cargo loading"/>
    <property type="evidence" value="ECO:0007669"/>
    <property type="project" value="TreeGrafter"/>
</dbReference>
<evidence type="ECO:0000259" key="7">
    <source>
        <dbReference type="Pfam" id="PF04815"/>
    </source>
</evidence>
<reference evidence="9 10" key="1">
    <citation type="submission" date="2019-01" db="EMBL/GenBank/DDBJ databases">
        <title>Nuclear Genome Assembly of the Microalgal Biofuel strain Nannochloropsis salina CCMP1776.</title>
        <authorList>
            <person name="Hovde B."/>
        </authorList>
    </citation>
    <scope>NUCLEOTIDE SEQUENCE [LARGE SCALE GENOMIC DNA]</scope>
    <source>
        <strain evidence="9 10">CCMP1776</strain>
    </source>
</reference>
<feature type="compositionally biased region" description="Pro residues" evidence="4">
    <location>
        <begin position="137"/>
        <end position="148"/>
    </location>
</feature>
<feature type="region of interest" description="Disordered" evidence="4">
    <location>
        <begin position="1"/>
        <end position="200"/>
    </location>
</feature>
<feature type="domain" description="Sec23/Sec24 trunk" evidence="6">
    <location>
        <begin position="379"/>
        <end position="476"/>
    </location>
</feature>
<dbReference type="AlphaFoldDB" id="A0A4D9CSG2"/>
<organism evidence="9 10">
    <name type="scientific">Nannochloropsis salina CCMP1776</name>
    <dbReference type="NCBI Taxonomy" id="1027361"/>
    <lineage>
        <taxon>Eukaryota</taxon>
        <taxon>Sar</taxon>
        <taxon>Stramenopiles</taxon>
        <taxon>Ochrophyta</taxon>
        <taxon>Eustigmatophyceae</taxon>
        <taxon>Eustigmatales</taxon>
        <taxon>Monodopsidaceae</taxon>
        <taxon>Microchloropsis</taxon>
        <taxon>Microchloropsis salina</taxon>
    </lineage>
</organism>
<feature type="compositionally biased region" description="Pro residues" evidence="4">
    <location>
        <begin position="1"/>
        <end position="20"/>
    </location>
</feature>
<keyword evidence="3" id="KW-0653">Protein transport</keyword>
<feature type="compositionally biased region" description="Pro residues" evidence="4">
    <location>
        <begin position="95"/>
        <end position="126"/>
    </location>
</feature>
<feature type="domain" description="Zinc finger Sec23/Sec24-type" evidence="5">
    <location>
        <begin position="309"/>
        <end position="340"/>
    </location>
</feature>
<dbReference type="Pfam" id="PF08033">
    <property type="entry name" value="Sec23_BS"/>
    <property type="match status" value="1"/>
</dbReference>
<evidence type="ECO:0000256" key="4">
    <source>
        <dbReference type="SAM" id="MobiDB-lite"/>
    </source>
</evidence>
<dbReference type="Gene3D" id="1.20.120.730">
    <property type="entry name" value="Sec23/Sec24 helical domain"/>
    <property type="match status" value="1"/>
</dbReference>
<dbReference type="PANTHER" id="PTHR13803">
    <property type="entry name" value="SEC24-RELATED PROTEIN"/>
    <property type="match status" value="1"/>
</dbReference>
<dbReference type="InterPro" id="IPR036175">
    <property type="entry name" value="Sec23/24_helical_dom_sf"/>
</dbReference>
<dbReference type="GO" id="GO:0070971">
    <property type="term" value="C:endoplasmic reticulum exit site"/>
    <property type="evidence" value="ECO:0007669"/>
    <property type="project" value="TreeGrafter"/>
</dbReference>
<dbReference type="GO" id="GO:0030127">
    <property type="term" value="C:COPII vesicle coat"/>
    <property type="evidence" value="ECO:0007669"/>
    <property type="project" value="InterPro"/>
</dbReference>
<keyword evidence="10" id="KW-1185">Reference proteome</keyword>
<dbReference type="Pfam" id="PF04815">
    <property type="entry name" value="Sec23_helical"/>
    <property type="match status" value="1"/>
</dbReference>
<sequence length="1089" mass="113933">MALPPPSTPASTLPAPPPRSRPASSIGIGLGAPSPVPTGASLPPRAYPSAPSGAMSMPPPPPGMHTVAGPEGYSSYPHAAHNGVYNAKVPGGMPGAPPAPSPYGLPPPHGSSQPPPPWGGYPPPPGHEQGNRLNAPPSLPPGPYPSPSTPAQRVDPAQIPRPADGPGSEGGGEGGREGGPPMPLTYRTLSNGEKAPPASTRSFIALDDGNCSPRFMRATTYYVPLTAEVAAQTKLPLAVLCRPLATPARGEYPVPTVDYGDMGPLRCSRWVGEGGSGLGIGINPGFALRCGGIEKSSQGPGVVSGRTGRCKAYINCFVTFLEQGNKWSCNICGLINDLPRGFECQLDSYGYRRDRDLRPEFSRGSVDWVVGADYCVRPPQLPLYVFCLDVSETAVEAGLPLIALEGLRDAIKANLLPGGDKARVGLVTFANRVQFYGVGAGWEGGKVGEGGSPPSVHVMGDVDDPFSALPPDQWIVADKAKFLALLDHIPALTFGAGMAGPDAAGGGSGGTFGYPGRELEESASAAAVEAVGDALATLGGRVFLFTASRPTRGAGALRLRADPRDYGSERENALYCPVGGSIVGKSSVSSGTGPAAVAKAKDDKALGDYYQRLGSVLAGRQVCLDIFICHAAPPSVPSSTGPSPGPSSSAFPNFLDLGTLGTLTHMTAGRLHYFPGPVASLTSPAATASLPSSLTPTFLTALRNALASPLAQEAVMKIRTSVGLSLKHYVAPGIIHPSEELELAALDPSQSFVAEFLHDGEKIKEGSRVYLQLALLYTQGGTGQRMVRVHNLQLPTASAVSGVFRYADMEAIYATLVKQAVWQAWSEPLVRVREQLTRACVDMLYQYRQLCAASSPPGQLILPESLKLLPLYALALLKSDALRVNPPEAGRAHGLPDPTADVRAATLHAFLSAPAKHLVHMTYPRLYEVAGLGGGRDDTAGSMGLLRLNGCSAESLVDDGVFLLDAWNQTYLYVGRDVGTGVWTGLFNRAAPPENAHEAGCTLALAVETSDMAGRVLELLEELCEGDRSGYGVGKGVVPAMQVVVAGSGSPSEAHFIKMLVDDRQKNEQSYVEYLCLVHKQIQNRLAGR</sequence>
<evidence type="ECO:0000313" key="10">
    <source>
        <dbReference type="Proteomes" id="UP000355283"/>
    </source>
</evidence>
<dbReference type="InterPro" id="IPR006896">
    <property type="entry name" value="Sec23/24_trunk_dom"/>
</dbReference>
<dbReference type="PANTHER" id="PTHR13803:SF4">
    <property type="entry name" value="SECRETORY 24CD, ISOFORM C"/>
    <property type="match status" value="1"/>
</dbReference>
<dbReference type="InterPro" id="IPR012990">
    <property type="entry name" value="Beta-sandwich_Sec23_24"/>
</dbReference>
<dbReference type="GO" id="GO:0000149">
    <property type="term" value="F:SNARE binding"/>
    <property type="evidence" value="ECO:0007669"/>
    <property type="project" value="TreeGrafter"/>
</dbReference>
<evidence type="ECO:0000256" key="2">
    <source>
        <dbReference type="ARBA" id="ARBA00022448"/>
    </source>
</evidence>
<dbReference type="Proteomes" id="UP000355283">
    <property type="component" value="Unassembled WGS sequence"/>
</dbReference>
<dbReference type="SUPFAM" id="SSF82754">
    <property type="entry name" value="C-terminal, gelsolin-like domain of Sec23/24"/>
    <property type="match status" value="1"/>
</dbReference>
<dbReference type="Gene3D" id="2.60.40.1670">
    <property type="entry name" value="beta-sandwich domain of Sec23/24"/>
    <property type="match status" value="3"/>
</dbReference>
<comment type="similarity">
    <text evidence="1">Belongs to the SEC23/SEC24 family. SEC24 subfamily.</text>
</comment>
<evidence type="ECO:0000256" key="1">
    <source>
        <dbReference type="ARBA" id="ARBA00008334"/>
    </source>
</evidence>
<gene>
    <name evidence="9" type="ORF">NSK_006449</name>
</gene>
<dbReference type="SUPFAM" id="SSF81995">
    <property type="entry name" value="beta-sandwich domain of Sec23/24"/>
    <property type="match status" value="1"/>
</dbReference>
<dbReference type="InterPro" id="IPR006900">
    <property type="entry name" value="Sec23/24_helical_dom"/>
</dbReference>
<dbReference type="SUPFAM" id="SSF82919">
    <property type="entry name" value="Zn-finger domain of Sec23/24"/>
    <property type="match status" value="1"/>
</dbReference>
<dbReference type="SUPFAM" id="SSF81811">
    <property type="entry name" value="Helical domain of Sec23/24"/>
    <property type="match status" value="1"/>
</dbReference>
<dbReference type="InterPro" id="IPR029006">
    <property type="entry name" value="ADF-H/Gelsolin-like_dom_sf"/>
</dbReference>
<proteinExistence type="inferred from homology"/>
<feature type="domain" description="Sec23/Sec24 helical" evidence="7">
    <location>
        <begin position="808"/>
        <end position="918"/>
    </location>
</feature>
<dbReference type="EMBL" id="SDOX01000119">
    <property type="protein sequence ID" value="TFJ82120.1"/>
    <property type="molecule type" value="Genomic_DNA"/>
</dbReference>
<comment type="caution">
    <text evidence="9">The sequence shown here is derived from an EMBL/GenBank/DDBJ whole genome shotgun (WGS) entry which is preliminary data.</text>
</comment>
<dbReference type="Gene3D" id="3.40.50.410">
    <property type="entry name" value="von Willebrand factor, type A domain"/>
    <property type="match status" value="2"/>
</dbReference>